<dbReference type="RefSeq" id="WP_129226321.1">
    <property type="nucleotide sequence ID" value="NZ_QYBB01000010.1"/>
</dbReference>
<dbReference type="Pfam" id="PF15956">
    <property type="entry name" value="DUF4760"/>
    <property type="match status" value="1"/>
</dbReference>
<evidence type="ECO:0000313" key="3">
    <source>
        <dbReference type="Proteomes" id="UP000290759"/>
    </source>
</evidence>
<feature type="transmembrane region" description="Helical" evidence="1">
    <location>
        <begin position="7"/>
        <end position="27"/>
    </location>
</feature>
<evidence type="ECO:0000313" key="2">
    <source>
        <dbReference type="EMBL" id="RYC31887.1"/>
    </source>
</evidence>
<dbReference type="InterPro" id="IPR031876">
    <property type="entry name" value="DUF4760"/>
</dbReference>
<gene>
    <name evidence="2" type="ORF">D3273_10640</name>
</gene>
<dbReference type="AlphaFoldDB" id="A0A4Q2U9W7"/>
<reference evidence="2 3" key="1">
    <citation type="submission" date="2018-12" db="EMBL/GenBank/DDBJ databases">
        <authorList>
            <person name="Grouzdev D.S."/>
            <person name="Krutkina M.S."/>
        </authorList>
    </citation>
    <scope>NUCLEOTIDE SEQUENCE [LARGE SCALE GENOMIC DNA]</scope>
    <source>
        <strain evidence="2 3">RmlP026</strain>
    </source>
</reference>
<keyword evidence="1" id="KW-0812">Transmembrane</keyword>
<name>A0A4Q2U9W7_9HYPH</name>
<comment type="caution">
    <text evidence="2">The sequence shown here is derived from an EMBL/GenBank/DDBJ whole genome shotgun (WGS) entry which is preliminary data.</text>
</comment>
<dbReference type="OrthoDB" id="7595942at2"/>
<organism evidence="2 3">
    <name type="scientific">Lichenibacterium minor</name>
    <dbReference type="NCBI Taxonomy" id="2316528"/>
    <lineage>
        <taxon>Bacteria</taxon>
        <taxon>Pseudomonadati</taxon>
        <taxon>Pseudomonadota</taxon>
        <taxon>Alphaproteobacteria</taxon>
        <taxon>Hyphomicrobiales</taxon>
        <taxon>Lichenihabitantaceae</taxon>
        <taxon>Lichenibacterium</taxon>
    </lineage>
</organism>
<feature type="transmembrane region" description="Helical" evidence="1">
    <location>
        <begin position="39"/>
        <end position="58"/>
    </location>
</feature>
<dbReference type="EMBL" id="QYBB01000010">
    <property type="protein sequence ID" value="RYC31887.1"/>
    <property type="molecule type" value="Genomic_DNA"/>
</dbReference>
<protein>
    <submittedName>
        <fullName evidence="2">DUF4760 domain-containing protein</fullName>
    </submittedName>
</protein>
<keyword evidence="1" id="KW-1133">Transmembrane helix</keyword>
<proteinExistence type="predicted"/>
<keyword evidence="1" id="KW-0472">Membrane</keyword>
<sequence length="199" mass="22624">MKIIPAAFFVVVGAILAIVALRWGALYQAIAKTDPHPDTYAILITGFLAAIVAIWGILSQRAIARRQVTLEYLLKTENDKDLFAAKIEFNELAKLPEGLEKYASEQEQASSQAKAIRHVLNDLELAAIGIEKGIIDYSLYSRWCRSGVIKKWNQSETFIHKLRARTGNEALMREFEAMVGWLKGSKKLKRGYFWSQWFF</sequence>
<accession>A0A4Q2U9W7</accession>
<keyword evidence="3" id="KW-1185">Reference proteome</keyword>
<evidence type="ECO:0000256" key="1">
    <source>
        <dbReference type="SAM" id="Phobius"/>
    </source>
</evidence>
<dbReference type="Proteomes" id="UP000290759">
    <property type="component" value="Unassembled WGS sequence"/>
</dbReference>
<reference evidence="2 3" key="2">
    <citation type="submission" date="2019-02" db="EMBL/GenBank/DDBJ databases">
        <title>'Lichenibacterium ramalinii' gen. nov. sp. nov., 'Lichenibacterium minor' gen. nov. sp. nov.</title>
        <authorList>
            <person name="Pankratov T."/>
        </authorList>
    </citation>
    <scope>NUCLEOTIDE SEQUENCE [LARGE SCALE GENOMIC DNA]</scope>
    <source>
        <strain evidence="2 3">RmlP026</strain>
    </source>
</reference>